<keyword evidence="3" id="KW-1185">Reference proteome</keyword>
<name>A0A9P4K1L6_9PLEO</name>
<dbReference type="Proteomes" id="UP000800093">
    <property type="component" value="Unassembled WGS sequence"/>
</dbReference>
<dbReference type="InterPro" id="IPR011990">
    <property type="entry name" value="TPR-like_helical_dom_sf"/>
</dbReference>
<dbReference type="OrthoDB" id="9991317at2759"/>
<dbReference type="Gene3D" id="1.25.40.10">
    <property type="entry name" value="Tetratricopeptide repeat domain"/>
    <property type="match status" value="1"/>
</dbReference>
<evidence type="ECO:0000313" key="2">
    <source>
        <dbReference type="EMBL" id="KAF2258505.1"/>
    </source>
</evidence>
<gene>
    <name evidence="2" type="ORF">CC78DRAFT_504595</name>
</gene>
<sequence length="1261" mass="140631">MTSRQNELEEAAEQLNKQHLELCQVFRRTSDVAILEKALGCITQAIEKTASEAFACSGTRAAHLTNLGRCQTWLFEATGNIVHLDGSINAASLAVQTVPESSQLVPICHVNLSNALAQRYFFKGVKRTDDFDKALEQARIAVATTEEDSEYFSSARSTLASRLAEYFNYIDRDDKYMDEAIQINTELVEKTSENDELYGVSVVNLSADIQDRFRRYGKIEDLLMAKKYSTFAIKAFPPGSQYHLLAVRRYAEAVYDIVDTTGETKELEAAIEGLNALELKTHNAQDLAKIHHEKSRLYEMKYRNFSDPKDLDRSVQSANAALNNLSDESGFLGIVLQRLSNVLAVRAEMQMSLEDINAAIDYARQSADVVSGILAREAVALNALANRYATKFELFGGMQNLKDSMAFRRRQLELLPEDHKDRPMRMHALAITLRNYFEQYGSILYLDESIVLERNAVESLPKSSPERPMVLDGLSHSLSERCKITGDTHDLQEAITASEAAVDGLPSGHKDRSAFLNGLSNRLNSRYSKFKNRDDLDRAITAATEAVSACEGGSSSYYIYLNTLSSCLHSRFEAYQDPSDLDKTIEIARQCLHHTPISNPFRINALSNLGLRLQTAYFRATEDEEKLRYLEESLHIAAQCVDQTPKDHPSLPGFLSQLAGRQLFLAPLMHGATDEELLSQMMLAASTYEQAFNQTYDTPLSRIRNGEFCGYIYMERGNWENASRMLMTSVGLFRRVSPLSLNDNDRQRQLHGLSGISSLACACFIAVGNPEKGLEVLEAGRGIMANIAMGYHTDLSDLRNADAQLHNEYIDLRNRLSEPLPEIQMGPSHGEDIVAERNADLVQFEALESKIRDLPGFETFNRSMTAESLRKLAVFGPIVAFCTVDQRCDAIIVTQAGIEAIRLLDLKNSDIKVQISNVVGKSRLSLMAPSRRGVANKKMRHLLEWIWDKAVQPVLEHLHLLGDEELPPERKTRLWWVTSGPMGLLPLHAAGKGSKIPLQNTYAHIISSYIPSFASLAFARQCQEKVDVASPAMALITMPHTPGGLNSLATEDESQAIREVFATSSHINVQLRELCQPSAEVVFHHIRDSNVDMLHLACHAEPDFDDPSNTALLFGSDPNATEPDQLPVGHLRHLHTSPRSNRRPPRLAYLSACCTAQQYDLRLIDENIHLASAFQLCGFPAVVGTLWEADDAAAVEIVKAFYKELFRLDRECREGLVESQSGYHVARALDYAIGLYRRMKIGRGSAAMDALAWAGFVHIGA</sequence>
<dbReference type="EMBL" id="ML986760">
    <property type="protein sequence ID" value="KAF2258505.1"/>
    <property type="molecule type" value="Genomic_DNA"/>
</dbReference>
<comment type="caution">
    <text evidence="2">The sequence shown here is derived from an EMBL/GenBank/DDBJ whole genome shotgun (WGS) entry which is preliminary data.</text>
</comment>
<dbReference type="AlphaFoldDB" id="A0A9P4K1L6"/>
<protein>
    <recommendedName>
        <fullName evidence="1">CHAT domain-containing protein</fullName>
    </recommendedName>
</protein>
<dbReference type="Pfam" id="PF12770">
    <property type="entry name" value="CHAT"/>
    <property type="match status" value="1"/>
</dbReference>
<reference evidence="3" key="1">
    <citation type="journal article" date="2020" name="Stud. Mycol.">
        <title>101 Dothideomycetes genomes: A test case for predicting lifestyles and emergence of pathogens.</title>
        <authorList>
            <person name="Haridas S."/>
            <person name="Albert R."/>
            <person name="Binder M."/>
            <person name="Bloem J."/>
            <person name="LaButti K."/>
            <person name="Salamov A."/>
            <person name="Andreopoulos B."/>
            <person name="Baker S."/>
            <person name="Barry K."/>
            <person name="Bills G."/>
            <person name="Bluhm B."/>
            <person name="Cannon C."/>
            <person name="Castanera R."/>
            <person name="Culley D."/>
            <person name="Daum C."/>
            <person name="Ezra D."/>
            <person name="Gonzalez J."/>
            <person name="Henrissat B."/>
            <person name="Kuo A."/>
            <person name="Liang C."/>
            <person name="Lipzen A."/>
            <person name="Lutzoni F."/>
            <person name="Magnuson J."/>
            <person name="Mondo S."/>
            <person name="Nolan M."/>
            <person name="Ohm R."/>
            <person name="Pangilinan J."/>
            <person name="Park H.-J."/>
            <person name="Ramirez L."/>
            <person name="Alfaro M."/>
            <person name="Sun H."/>
            <person name="Tritt A."/>
            <person name="Yoshinaga Y."/>
            <person name="Zwiers L.-H."/>
            <person name="Turgeon B."/>
            <person name="Goodwin S."/>
            <person name="Spatafora J."/>
            <person name="Crous P."/>
            <person name="Grigoriev I."/>
        </authorList>
    </citation>
    <scope>NUCLEOTIDE SEQUENCE [LARGE SCALE GENOMIC DNA]</scope>
    <source>
        <strain evidence="3">CBS 304.66</strain>
    </source>
</reference>
<proteinExistence type="predicted"/>
<organism evidence="2 3">
    <name type="scientific">Lojkania enalia</name>
    <dbReference type="NCBI Taxonomy" id="147567"/>
    <lineage>
        <taxon>Eukaryota</taxon>
        <taxon>Fungi</taxon>
        <taxon>Dikarya</taxon>
        <taxon>Ascomycota</taxon>
        <taxon>Pezizomycotina</taxon>
        <taxon>Dothideomycetes</taxon>
        <taxon>Pleosporomycetidae</taxon>
        <taxon>Pleosporales</taxon>
        <taxon>Pleosporales incertae sedis</taxon>
        <taxon>Lojkania</taxon>
    </lineage>
</organism>
<dbReference type="InterPro" id="IPR024983">
    <property type="entry name" value="CHAT_dom"/>
</dbReference>
<evidence type="ECO:0000259" key="1">
    <source>
        <dbReference type="Pfam" id="PF12770"/>
    </source>
</evidence>
<accession>A0A9P4K1L6</accession>
<evidence type="ECO:0000313" key="3">
    <source>
        <dbReference type="Proteomes" id="UP000800093"/>
    </source>
</evidence>
<feature type="domain" description="CHAT" evidence="1">
    <location>
        <begin position="942"/>
        <end position="1261"/>
    </location>
</feature>